<dbReference type="AlphaFoldDB" id="A0A0G0MR63"/>
<accession>A0A0G0MR63</accession>
<reference evidence="2 3" key="1">
    <citation type="journal article" date="2015" name="Nature">
        <title>rRNA introns, odd ribosomes, and small enigmatic genomes across a large radiation of phyla.</title>
        <authorList>
            <person name="Brown C.T."/>
            <person name="Hug L.A."/>
            <person name="Thomas B.C."/>
            <person name="Sharon I."/>
            <person name="Castelle C.J."/>
            <person name="Singh A."/>
            <person name="Wilkins M.J."/>
            <person name="Williams K.H."/>
            <person name="Banfield J.F."/>
        </authorList>
    </citation>
    <scope>NUCLEOTIDE SEQUENCE [LARGE SCALE GENOMIC DNA]</scope>
</reference>
<keyword evidence="1" id="KW-0732">Signal</keyword>
<sequence>MRKRFRFLFALLLIASLVLSACGNKVTLFKGEINGPGYSVPLQWDKGELVTEVTLKEGESLMTDFLAQGCEVKVTTLSGDGLSALYKLSCH</sequence>
<protein>
    <submittedName>
        <fullName evidence="2">Uncharacterized protein</fullName>
    </submittedName>
</protein>
<organism evidence="2 3">
    <name type="scientific">candidate division WS6 bacterium GW2011_GWF2_39_15</name>
    <dbReference type="NCBI Taxonomy" id="1619100"/>
    <lineage>
        <taxon>Bacteria</taxon>
        <taxon>Candidatus Dojkabacteria</taxon>
    </lineage>
</organism>
<name>A0A0G0MR63_9BACT</name>
<dbReference type="PROSITE" id="PS51257">
    <property type="entry name" value="PROKAR_LIPOPROTEIN"/>
    <property type="match status" value="1"/>
</dbReference>
<dbReference type="Proteomes" id="UP000034799">
    <property type="component" value="Unassembled WGS sequence"/>
</dbReference>
<evidence type="ECO:0000313" key="3">
    <source>
        <dbReference type="Proteomes" id="UP000034799"/>
    </source>
</evidence>
<evidence type="ECO:0000313" key="2">
    <source>
        <dbReference type="EMBL" id="KKR05613.1"/>
    </source>
</evidence>
<feature type="signal peptide" evidence="1">
    <location>
        <begin position="1"/>
        <end position="21"/>
    </location>
</feature>
<evidence type="ECO:0000256" key="1">
    <source>
        <dbReference type="SAM" id="SignalP"/>
    </source>
</evidence>
<feature type="chain" id="PRO_5002533690" evidence="1">
    <location>
        <begin position="22"/>
        <end position="91"/>
    </location>
</feature>
<comment type="caution">
    <text evidence="2">The sequence shown here is derived from an EMBL/GenBank/DDBJ whole genome shotgun (WGS) entry which is preliminary data.</text>
</comment>
<proteinExistence type="predicted"/>
<gene>
    <name evidence="2" type="ORF">UT34_C0002G0120</name>
</gene>
<dbReference type="EMBL" id="LBWK01000002">
    <property type="protein sequence ID" value="KKR05613.1"/>
    <property type="molecule type" value="Genomic_DNA"/>
</dbReference>